<reference evidence="1 2" key="1">
    <citation type="journal article" date="2011" name="J. Bacteriol.">
        <title>Genome sequence of the 1,4-dioxane-degrading Pseudonocardia dioxanivorans strain CB1190.</title>
        <authorList>
            <person name="Sales C.M."/>
            <person name="Mahendra S."/>
            <person name="Grostern A."/>
            <person name="Parales R.E."/>
            <person name="Goodwin L.A."/>
            <person name="Woyke T."/>
            <person name="Nolan M."/>
            <person name="Lapidus A."/>
            <person name="Chertkov O."/>
            <person name="Ovchinnikova G."/>
            <person name="Sczyrba A."/>
            <person name="Alvarez-Cohen L."/>
        </authorList>
    </citation>
    <scope>NUCLEOTIDE SEQUENCE [LARGE SCALE GENOMIC DNA]</scope>
    <source>
        <strain evidence="2">ATCC 55486 / DSM 44775 / JCM 13855 / CB1190</strain>
    </source>
</reference>
<keyword evidence="1" id="KW-0614">Plasmid</keyword>
<dbReference type="Proteomes" id="UP000007809">
    <property type="component" value="Plasmid pPSED03"/>
</dbReference>
<sequence length="128" mass="13659">MALVSASALICPVCHEGAQDAPPSEWRVPGTVPAWSHSRDASALCDVIGPDGYVPADPVEVCPRTLTSDETRTLRGIDRNYGPFRDDGWTVGDVIELISALDRETGGELAWCDGAAILAYMRSIGCAR</sequence>
<protein>
    <submittedName>
        <fullName evidence="1">Uncharacterized protein</fullName>
    </submittedName>
</protein>
<organism evidence="1 2">
    <name type="scientific">Pseudonocardia dioxanivorans (strain ATCC 55486 / DSM 44775 / JCM 13855 / CB1190)</name>
    <dbReference type="NCBI Taxonomy" id="675635"/>
    <lineage>
        <taxon>Bacteria</taxon>
        <taxon>Bacillati</taxon>
        <taxon>Actinomycetota</taxon>
        <taxon>Actinomycetes</taxon>
        <taxon>Pseudonocardiales</taxon>
        <taxon>Pseudonocardiaceae</taxon>
        <taxon>Pseudonocardia</taxon>
    </lineage>
</organism>
<evidence type="ECO:0000313" key="1">
    <source>
        <dbReference type="EMBL" id="AEA29073.1"/>
    </source>
</evidence>
<dbReference type="AlphaFoldDB" id="F2L7A0"/>
<name>F2L7A0_PSEUX</name>
<dbReference type="HOGENOM" id="CLU_1957733_0_0_11"/>
<gene>
    <name evidence="1" type="ordered locus">Psed_7016</name>
</gene>
<dbReference type="OrthoDB" id="4105213at2"/>
<accession>F2L7A0</accession>
<dbReference type="EMBL" id="CP002598">
    <property type="protein sequence ID" value="AEA29073.1"/>
    <property type="molecule type" value="Genomic_DNA"/>
</dbReference>
<evidence type="ECO:0000313" key="2">
    <source>
        <dbReference type="Proteomes" id="UP000007809"/>
    </source>
</evidence>
<dbReference type="RefSeq" id="WP_013678667.1">
    <property type="nucleotide sequence ID" value="NC_015313.1"/>
</dbReference>
<dbReference type="KEGG" id="pdx:Psed_7016"/>
<keyword evidence="2" id="KW-1185">Reference proteome</keyword>
<proteinExistence type="predicted"/>
<geneLocation type="plasmid" evidence="1 2">
    <name>pPSED03</name>
</geneLocation>